<comment type="caution">
    <text evidence="2">The sequence shown here is derived from an EMBL/GenBank/DDBJ whole genome shotgun (WGS) entry which is preliminary data.</text>
</comment>
<gene>
    <name evidence="2" type="ORF">C485_01720</name>
</gene>
<keyword evidence="3" id="KW-1185">Reference proteome</keyword>
<dbReference type="EMBL" id="AOIK01000004">
    <property type="protein sequence ID" value="ELY91513.1"/>
    <property type="molecule type" value="Genomic_DNA"/>
</dbReference>
<accession>M0A2F1</accession>
<evidence type="ECO:0000313" key="2">
    <source>
        <dbReference type="EMBL" id="ELY91513.1"/>
    </source>
</evidence>
<dbReference type="AlphaFoldDB" id="M0A2F1"/>
<protein>
    <submittedName>
        <fullName evidence="2">Uncharacterized protein</fullName>
    </submittedName>
</protein>
<name>M0A2F1_NATA2</name>
<evidence type="ECO:0000256" key="1">
    <source>
        <dbReference type="SAM" id="MobiDB-lite"/>
    </source>
</evidence>
<sequence>MDAVPDAGGTADTDRSATRRQRFPSSVRLDRDRIGHEVTRW</sequence>
<evidence type="ECO:0000313" key="3">
    <source>
        <dbReference type="Proteomes" id="UP000011511"/>
    </source>
</evidence>
<feature type="region of interest" description="Disordered" evidence="1">
    <location>
        <begin position="1"/>
        <end position="28"/>
    </location>
</feature>
<reference evidence="2 3" key="1">
    <citation type="journal article" date="2014" name="PLoS Genet.">
        <title>Phylogenetically driven sequencing of extremely halophilic archaea reveals strategies for static and dynamic osmo-response.</title>
        <authorList>
            <person name="Becker E.A."/>
            <person name="Seitzer P.M."/>
            <person name="Tritt A."/>
            <person name="Larsen D."/>
            <person name="Krusor M."/>
            <person name="Yao A.I."/>
            <person name="Wu D."/>
            <person name="Madern D."/>
            <person name="Eisen J.A."/>
            <person name="Darling A.E."/>
            <person name="Facciotti M.T."/>
        </authorList>
    </citation>
    <scope>NUCLEOTIDE SEQUENCE [LARGE SCALE GENOMIC DNA]</scope>
    <source>
        <strain evidence="2 3">JCM 12890</strain>
    </source>
</reference>
<proteinExistence type="predicted"/>
<dbReference type="Proteomes" id="UP000011511">
    <property type="component" value="Unassembled WGS sequence"/>
</dbReference>
<organism evidence="2 3">
    <name type="scientific">Natrinema altunense (strain JCM 12890 / CGMCC 1.3731 / AJ2)</name>
    <dbReference type="NCBI Taxonomy" id="1227494"/>
    <lineage>
        <taxon>Archaea</taxon>
        <taxon>Methanobacteriati</taxon>
        <taxon>Methanobacteriota</taxon>
        <taxon>Stenosarchaea group</taxon>
        <taxon>Halobacteria</taxon>
        <taxon>Halobacteriales</taxon>
        <taxon>Natrialbaceae</taxon>
        <taxon>Natrinema</taxon>
    </lineage>
</organism>